<sequence>MKESYSKVINLILAILLGIVSQLVADTETQNLFLAGCFATGLAAITNWLSWGLENRSLLRTLVQALFIRRLRLSCSYLYKIEVEDKYLLVQSRKHKKYQPVGGNFKRGIYSNSFLNKLEVEPDDKFTNDGRSKDDLRLHIKGYRFGRFLRWYNQPNKEREVSYDREFYEELIESRILPKILFPYPIVNFRKQIVTQVKYSEHLNCKEVHIYDIIELVPTTEQLEYLKEMQAQSESNDFKWVDANVIRSQGFRPDLKTTPFPITDHSAEILI</sequence>
<dbReference type="InterPro" id="IPR040829">
    <property type="entry name" value="Cap16_NUDIX"/>
</dbReference>
<evidence type="ECO:0000259" key="2">
    <source>
        <dbReference type="Pfam" id="PF18167"/>
    </source>
</evidence>
<accession>A0A434AWN5</accession>
<organism evidence="3 4">
    <name type="scientific">Ancylomarina longa</name>
    <dbReference type="NCBI Taxonomy" id="2487017"/>
    <lineage>
        <taxon>Bacteria</taxon>
        <taxon>Pseudomonadati</taxon>
        <taxon>Bacteroidota</taxon>
        <taxon>Bacteroidia</taxon>
        <taxon>Marinilabiliales</taxon>
        <taxon>Marinifilaceae</taxon>
        <taxon>Ancylomarina</taxon>
    </lineage>
</organism>
<keyword evidence="4" id="KW-1185">Reference proteome</keyword>
<name>A0A434AWN5_9BACT</name>
<proteinExistence type="predicted"/>
<dbReference type="Pfam" id="PF18167">
    <property type="entry name" value="Sa_NUDIX"/>
    <property type="match status" value="1"/>
</dbReference>
<protein>
    <recommendedName>
        <fullName evidence="2">CD-NTase-associated protein 16 NUDIX domain-containing protein</fullName>
    </recommendedName>
</protein>
<keyword evidence="1" id="KW-1133">Transmembrane helix</keyword>
<reference evidence="3 4" key="1">
    <citation type="submission" date="2018-11" db="EMBL/GenBank/DDBJ databases">
        <title>Parancylomarina longa gen. nov., sp. nov., isolated from sediments of southern Okinawa.</title>
        <authorList>
            <person name="Fu T."/>
        </authorList>
    </citation>
    <scope>NUCLEOTIDE SEQUENCE [LARGE SCALE GENOMIC DNA]</scope>
    <source>
        <strain evidence="3 4">T3-2 S1-C</strain>
    </source>
</reference>
<keyword evidence="1" id="KW-0472">Membrane</keyword>
<evidence type="ECO:0000313" key="3">
    <source>
        <dbReference type="EMBL" id="RUT78938.1"/>
    </source>
</evidence>
<keyword evidence="1" id="KW-0812">Transmembrane</keyword>
<evidence type="ECO:0000256" key="1">
    <source>
        <dbReference type="SAM" id="Phobius"/>
    </source>
</evidence>
<evidence type="ECO:0000313" key="4">
    <source>
        <dbReference type="Proteomes" id="UP000282985"/>
    </source>
</evidence>
<dbReference type="RefSeq" id="WP_127342995.1">
    <property type="nucleotide sequence ID" value="NZ_RJJX01000005.1"/>
</dbReference>
<gene>
    <name evidence="3" type="ORF">DLK05_05505</name>
</gene>
<dbReference type="Proteomes" id="UP000282985">
    <property type="component" value="Unassembled WGS sequence"/>
</dbReference>
<feature type="transmembrane region" description="Helical" evidence="1">
    <location>
        <begin position="7"/>
        <end position="25"/>
    </location>
</feature>
<feature type="transmembrane region" description="Helical" evidence="1">
    <location>
        <begin position="31"/>
        <end position="51"/>
    </location>
</feature>
<dbReference type="OrthoDB" id="791606at2"/>
<comment type="caution">
    <text evidence="3">The sequence shown here is derived from an EMBL/GenBank/DDBJ whole genome shotgun (WGS) entry which is preliminary data.</text>
</comment>
<dbReference type="AlphaFoldDB" id="A0A434AWN5"/>
<dbReference type="EMBL" id="RJJX01000005">
    <property type="protein sequence ID" value="RUT78938.1"/>
    <property type="molecule type" value="Genomic_DNA"/>
</dbReference>
<feature type="domain" description="CD-NTase-associated protein 16 NUDIX" evidence="2">
    <location>
        <begin position="71"/>
        <end position="270"/>
    </location>
</feature>